<dbReference type="AlphaFoldDB" id="A0A0F9PX99"/>
<accession>A0A0F9PX99</accession>
<reference evidence="1" key="1">
    <citation type="journal article" date="2015" name="Nature">
        <title>Complex archaea that bridge the gap between prokaryotes and eukaryotes.</title>
        <authorList>
            <person name="Spang A."/>
            <person name="Saw J.H."/>
            <person name="Jorgensen S.L."/>
            <person name="Zaremba-Niedzwiedzka K."/>
            <person name="Martijn J."/>
            <person name="Lind A.E."/>
            <person name="van Eijk R."/>
            <person name="Schleper C."/>
            <person name="Guy L."/>
            <person name="Ettema T.J."/>
        </authorList>
    </citation>
    <scope>NUCLEOTIDE SEQUENCE</scope>
</reference>
<evidence type="ECO:0008006" key="2">
    <source>
        <dbReference type="Google" id="ProtNLM"/>
    </source>
</evidence>
<comment type="caution">
    <text evidence="1">The sequence shown here is derived from an EMBL/GenBank/DDBJ whole genome shotgun (WGS) entry which is preliminary data.</text>
</comment>
<protein>
    <recommendedName>
        <fullName evidence="2">DUF4145 domain-containing protein</fullName>
    </recommendedName>
</protein>
<evidence type="ECO:0000313" key="1">
    <source>
        <dbReference type="EMBL" id="KKN34844.1"/>
    </source>
</evidence>
<proteinExistence type="predicted"/>
<name>A0A0F9PX99_9ZZZZ</name>
<dbReference type="EMBL" id="LAZR01002080">
    <property type="protein sequence ID" value="KKN34844.1"/>
    <property type="molecule type" value="Genomic_DNA"/>
</dbReference>
<gene>
    <name evidence="1" type="ORF">LCGC14_0789480</name>
</gene>
<sequence length="288" mass="34124">MPDAKFLEEYQLYRKFEFRLPSYFREMKDVNINMFCPNCKEPRTFRFLHKYKHENKLIIRTGRLPPNRPVVPITPMSPDLRENNIIQFNYICASCENYNRIFSLRVGKDRKFIEKVGQYPPWDINIERDLKEILKNHSENYKKGKICESQSYGIGAFAYYRRIIEDIIGELLEAIQDLLIGEELEKYQKALEGVKKTNNTAEKISLVKDLLPPILKTEQFNPLKTIHDALSKGLHGRTDEECLEDADSIRTSLVFLVDAVLNRRKRQQEYTESMKKIIEKQRKKIERN</sequence>
<organism evidence="1">
    <name type="scientific">marine sediment metagenome</name>
    <dbReference type="NCBI Taxonomy" id="412755"/>
    <lineage>
        <taxon>unclassified sequences</taxon>
        <taxon>metagenomes</taxon>
        <taxon>ecological metagenomes</taxon>
    </lineage>
</organism>